<protein>
    <submittedName>
        <fullName evidence="2">Putative membrane protein</fullName>
    </submittedName>
</protein>
<evidence type="ECO:0000256" key="1">
    <source>
        <dbReference type="SAM" id="MobiDB-lite"/>
    </source>
</evidence>
<organism evidence="2">
    <name type="scientific">uncultured Solirubrobacterales bacterium</name>
    <dbReference type="NCBI Taxonomy" id="768556"/>
    <lineage>
        <taxon>Bacteria</taxon>
        <taxon>Bacillati</taxon>
        <taxon>Actinomycetota</taxon>
        <taxon>Thermoleophilia</taxon>
        <taxon>Solirubrobacterales</taxon>
        <taxon>environmental samples</taxon>
    </lineage>
</organism>
<feature type="non-terminal residue" evidence="2">
    <location>
        <position position="1"/>
    </location>
</feature>
<evidence type="ECO:0000313" key="2">
    <source>
        <dbReference type="EMBL" id="CAA9519983.1"/>
    </source>
</evidence>
<feature type="compositionally biased region" description="Basic residues" evidence="1">
    <location>
        <begin position="103"/>
        <end position="126"/>
    </location>
</feature>
<feature type="compositionally biased region" description="Basic and acidic residues" evidence="1">
    <location>
        <begin position="70"/>
        <end position="86"/>
    </location>
</feature>
<proteinExistence type="predicted"/>
<feature type="compositionally biased region" description="Low complexity" evidence="1">
    <location>
        <begin position="23"/>
        <end position="37"/>
    </location>
</feature>
<feature type="region of interest" description="Disordered" evidence="1">
    <location>
        <begin position="202"/>
        <end position="239"/>
    </location>
</feature>
<feature type="compositionally biased region" description="Basic residues" evidence="1">
    <location>
        <begin position="205"/>
        <end position="215"/>
    </location>
</feature>
<reference evidence="2" key="1">
    <citation type="submission" date="2020-02" db="EMBL/GenBank/DDBJ databases">
        <authorList>
            <person name="Meier V. D."/>
        </authorList>
    </citation>
    <scope>NUCLEOTIDE SEQUENCE</scope>
    <source>
        <strain evidence="2">AVDCRST_MAG45</strain>
    </source>
</reference>
<feature type="region of interest" description="Disordered" evidence="1">
    <location>
        <begin position="15"/>
        <end position="134"/>
    </location>
</feature>
<gene>
    <name evidence="2" type="ORF">AVDCRST_MAG45-2437</name>
</gene>
<feature type="compositionally biased region" description="Basic residues" evidence="1">
    <location>
        <begin position="228"/>
        <end position="239"/>
    </location>
</feature>
<accession>A0A6J4TDI7</accession>
<dbReference type="AlphaFoldDB" id="A0A6J4TDI7"/>
<sequence length="239" mass="25727">ASGARAIGRRIDRRAVKARAAHAPRAAAARTPRTVPAGGRPGALAPTGPRPRRALRGRWPTGLPARGHRPARELRAWPAARRDERSAVWAGPRHGGDADRLGRLRAGRAGRRAPRRPRGHGPHRRSALPGAGGLARAARLRRGGDPAPRPRPARRAGLLRCGPLARADLADRRGHRRRRRTAGLCLHCARRLAGERQFAAGLRGGGRHRGRRPGRRGGDPLAGAPLARCRRGRARARAV</sequence>
<feature type="non-terminal residue" evidence="2">
    <location>
        <position position="239"/>
    </location>
</feature>
<dbReference type="EMBL" id="CADCVU010000211">
    <property type="protein sequence ID" value="CAA9519983.1"/>
    <property type="molecule type" value="Genomic_DNA"/>
</dbReference>
<name>A0A6J4TDI7_9ACTN</name>